<comment type="caution">
    <text evidence="13">The sequence shown here is derived from an EMBL/GenBank/DDBJ whole genome shotgun (WGS) entry which is preliminary data.</text>
</comment>
<organism evidence="13 14">
    <name type="scientific">Phenylobacterium ferrooxidans</name>
    <dbReference type="NCBI Taxonomy" id="2982689"/>
    <lineage>
        <taxon>Bacteria</taxon>
        <taxon>Pseudomonadati</taxon>
        <taxon>Pseudomonadota</taxon>
        <taxon>Alphaproteobacteria</taxon>
        <taxon>Caulobacterales</taxon>
        <taxon>Caulobacteraceae</taxon>
        <taxon>Phenylobacterium</taxon>
    </lineage>
</organism>
<evidence type="ECO:0000256" key="9">
    <source>
        <dbReference type="RuleBase" id="RU003357"/>
    </source>
</evidence>
<keyword evidence="5 9" id="KW-0798">TonB box</keyword>
<dbReference type="Gene3D" id="2.170.130.10">
    <property type="entry name" value="TonB-dependent receptor, plug domain"/>
    <property type="match status" value="1"/>
</dbReference>
<keyword evidence="6 8" id="KW-0472">Membrane</keyword>
<evidence type="ECO:0000256" key="10">
    <source>
        <dbReference type="SAM" id="SignalP"/>
    </source>
</evidence>
<evidence type="ECO:0000256" key="8">
    <source>
        <dbReference type="PROSITE-ProRule" id="PRU01360"/>
    </source>
</evidence>
<evidence type="ECO:0000256" key="2">
    <source>
        <dbReference type="ARBA" id="ARBA00022448"/>
    </source>
</evidence>
<keyword evidence="14" id="KW-1185">Reference proteome</keyword>
<dbReference type="SUPFAM" id="SSF56935">
    <property type="entry name" value="Porins"/>
    <property type="match status" value="1"/>
</dbReference>
<evidence type="ECO:0000259" key="12">
    <source>
        <dbReference type="Pfam" id="PF07715"/>
    </source>
</evidence>
<keyword evidence="13" id="KW-0675">Receptor</keyword>
<dbReference type="CDD" id="cd01347">
    <property type="entry name" value="ligand_gated_channel"/>
    <property type="match status" value="1"/>
</dbReference>
<evidence type="ECO:0000256" key="5">
    <source>
        <dbReference type="ARBA" id="ARBA00023077"/>
    </source>
</evidence>
<dbReference type="Proteomes" id="UP001598130">
    <property type="component" value="Unassembled WGS sequence"/>
</dbReference>
<reference evidence="13 14" key="1">
    <citation type="submission" date="2022-09" db="EMBL/GenBank/DDBJ databases">
        <title>New species of Phenylobacterium.</title>
        <authorList>
            <person name="Mieszkin S."/>
        </authorList>
    </citation>
    <scope>NUCLEOTIDE SEQUENCE [LARGE SCALE GENOMIC DNA]</scope>
    <source>
        <strain evidence="13 14">HK31-G</strain>
    </source>
</reference>
<dbReference type="InterPro" id="IPR000531">
    <property type="entry name" value="Beta-barrel_TonB"/>
</dbReference>
<evidence type="ECO:0000256" key="7">
    <source>
        <dbReference type="ARBA" id="ARBA00023237"/>
    </source>
</evidence>
<accession>A0ABW6CST2</accession>
<dbReference type="PROSITE" id="PS52016">
    <property type="entry name" value="TONB_DEPENDENT_REC_3"/>
    <property type="match status" value="1"/>
</dbReference>
<evidence type="ECO:0000256" key="4">
    <source>
        <dbReference type="ARBA" id="ARBA00022692"/>
    </source>
</evidence>
<dbReference type="InterPro" id="IPR012910">
    <property type="entry name" value="Plug_dom"/>
</dbReference>
<feature type="signal peptide" evidence="10">
    <location>
        <begin position="1"/>
        <end position="23"/>
    </location>
</feature>
<evidence type="ECO:0000256" key="3">
    <source>
        <dbReference type="ARBA" id="ARBA00022452"/>
    </source>
</evidence>
<feature type="domain" description="TonB-dependent receptor-like beta-barrel" evidence="11">
    <location>
        <begin position="298"/>
        <end position="672"/>
    </location>
</feature>
<evidence type="ECO:0000256" key="1">
    <source>
        <dbReference type="ARBA" id="ARBA00004571"/>
    </source>
</evidence>
<dbReference type="Pfam" id="PF07715">
    <property type="entry name" value="Plug"/>
    <property type="match status" value="1"/>
</dbReference>
<feature type="chain" id="PRO_5045222833" evidence="10">
    <location>
        <begin position="24"/>
        <end position="709"/>
    </location>
</feature>
<comment type="similarity">
    <text evidence="8 9">Belongs to the TonB-dependent receptor family.</text>
</comment>
<dbReference type="InterPro" id="IPR036942">
    <property type="entry name" value="Beta-barrel_TonB_sf"/>
</dbReference>
<dbReference type="RefSeq" id="WP_377371382.1">
    <property type="nucleotide sequence ID" value="NZ_JAOTJD010000046.1"/>
</dbReference>
<dbReference type="EMBL" id="JAOTJD010000046">
    <property type="protein sequence ID" value="MFD3266080.1"/>
    <property type="molecule type" value="Genomic_DNA"/>
</dbReference>
<keyword evidence="3 8" id="KW-1134">Transmembrane beta strand</keyword>
<keyword evidence="7 8" id="KW-0998">Cell outer membrane</keyword>
<dbReference type="InterPro" id="IPR039426">
    <property type="entry name" value="TonB-dep_rcpt-like"/>
</dbReference>
<name>A0ABW6CST2_9CAUL</name>
<comment type="subcellular location">
    <subcellularLocation>
        <location evidence="1 8">Cell outer membrane</location>
        <topology evidence="1 8">Multi-pass membrane protein</topology>
    </subcellularLocation>
</comment>
<keyword evidence="10" id="KW-0732">Signal</keyword>
<keyword evidence="2 8" id="KW-0813">Transport</keyword>
<dbReference type="InterPro" id="IPR037066">
    <property type="entry name" value="Plug_dom_sf"/>
</dbReference>
<dbReference type="Gene3D" id="2.40.170.20">
    <property type="entry name" value="TonB-dependent receptor, beta-barrel domain"/>
    <property type="match status" value="1"/>
</dbReference>
<protein>
    <submittedName>
        <fullName evidence="13">TonB-dependent receptor</fullName>
    </submittedName>
</protein>
<dbReference type="Pfam" id="PF00593">
    <property type="entry name" value="TonB_dep_Rec_b-barrel"/>
    <property type="match status" value="1"/>
</dbReference>
<keyword evidence="4 8" id="KW-0812">Transmembrane</keyword>
<evidence type="ECO:0000313" key="14">
    <source>
        <dbReference type="Proteomes" id="UP001598130"/>
    </source>
</evidence>
<sequence length="709" mass="75728">MTLHVLFGGTALALLAAIVPAQAQVAIPEDKAVDELVITAMRFDAPRATVPSTIQIIGSNDLRIQQSLSQSAVEAVAAMVPSFSPTRQKLSGAGETLRGRSPLYLVDGVPQSTPLRDDSRDGFTIDPFFIDRVEVVFGSNAIQGVGATGGVINYVTAPTPKSEQGWTGKVLAQTSFDDANLDDSFSYKAAGLVGRDFGAWDFVAGASYERRGGYFDADGRRIGIDATQGELQNSDSWSLFGKAGVDLGAGRRLEAMVNHFELEGGDDYVLVNGNRATGRPASAVKGVQRGLPTANEVTSAAITYKDGDLFGGALTAQAFAHDYHGVFGGSITGTFQDARIAPINTLFDQSANNSEKQGFKLDYERGFEAVPGLKVLLGLDGLKDKTYQELVLTNRVWVPETTYKSLSPFLQVHQALWDDRIHLSAGVRQENATLEVADFTTLASSGNTRVSGGEPSFTEVLSNVGGTVRVVDGVTVYASYAQGFTMPDVGRVLRAINTPGRDIDTYLDVAPVVSDNIELGVEFTRGPVNGSLAWFTSSSDKGALLVLNAGGTFDVQRQRTEIEGVEATVKWAATDWLTLGAAYSHLEGRTDTNGDGRVDADLDGANISPDRLTLTADATYGDFDFRLQGQVFEARSFQGQPAANSFEGYELLDAVAAWNAPFGVVSLGVRNLLDAQYITYNSDTTNPTDNARYFAGQGRAVTLGIVKTF</sequence>
<proteinExistence type="inferred from homology"/>
<feature type="domain" description="TonB-dependent receptor plug" evidence="12">
    <location>
        <begin position="48"/>
        <end position="151"/>
    </location>
</feature>
<evidence type="ECO:0000259" key="11">
    <source>
        <dbReference type="Pfam" id="PF00593"/>
    </source>
</evidence>
<dbReference type="PANTHER" id="PTHR30069:SF42">
    <property type="entry name" value="FERRIC AEROBACTIN RECEPTOR"/>
    <property type="match status" value="1"/>
</dbReference>
<evidence type="ECO:0000313" key="13">
    <source>
        <dbReference type="EMBL" id="MFD3266080.1"/>
    </source>
</evidence>
<dbReference type="PANTHER" id="PTHR30069">
    <property type="entry name" value="TONB-DEPENDENT OUTER MEMBRANE RECEPTOR"/>
    <property type="match status" value="1"/>
</dbReference>
<gene>
    <name evidence="13" type="ORF">OCL97_19150</name>
</gene>
<evidence type="ECO:0000256" key="6">
    <source>
        <dbReference type="ARBA" id="ARBA00023136"/>
    </source>
</evidence>